<comment type="caution">
    <text evidence="1">The sequence shown here is derived from an EMBL/GenBank/DDBJ whole genome shotgun (WGS) entry which is preliminary data.</text>
</comment>
<accession>A0ACB8CXJ8</accession>
<dbReference type="EMBL" id="CM023473">
    <property type="protein sequence ID" value="KAH7953958.1"/>
    <property type="molecule type" value="Genomic_DNA"/>
</dbReference>
<evidence type="ECO:0000313" key="1">
    <source>
        <dbReference type="EMBL" id="KAH7953958.1"/>
    </source>
</evidence>
<organism evidence="1 2">
    <name type="scientific">Dermacentor silvarum</name>
    <name type="common">Tick</name>
    <dbReference type="NCBI Taxonomy" id="543639"/>
    <lineage>
        <taxon>Eukaryota</taxon>
        <taxon>Metazoa</taxon>
        <taxon>Ecdysozoa</taxon>
        <taxon>Arthropoda</taxon>
        <taxon>Chelicerata</taxon>
        <taxon>Arachnida</taxon>
        <taxon>Acari</taxon>
        <taxon>Parasitiformes</taxon>
        <taxon>Ixodida</taxon>
        <taxon>Ixodoidea</taxon>
        <taxon>Ixodidae</taxon>
        <taxon>Rhipicephalinae</taxon>
        <taxon>Dermacentor</taxon>
    </lineage>
</organism>
<keyword evidence="2" id="KW-1185">Reference proteome</keyword>
<protein>
    <submittedName>
        <fullName evidence="1">Uncharacterized protein</fullName>
    </submittedName>
</protein>
<evidence type="ECO:0000313" key="2">
    <source>
        <dbReference type="Proteomes" id="UP000821865"/>
    </source>
</evidence>
<gene>
    <name evidence="1" type="ORF">HPB49_014617</name>
</gene>
<proteinExistence type="predicted"/>
<dbReference type="Proteomes" id="UP000821865">
    <property type="component" value="Chromosome 4"/>
</dbReference>
<reference evidence="1" key="1">
    <citation type="submission" date="2020-05" db="EMBL/GenBank/DDBJ databases">
        <title>Large-scale comparative analyses of tick genomes elucidate their genetic diversity and vector capacities.</title>
        <authorList>
            <person name="Jia N."/>
            <person name="Wang J."/>
            <person name="Shi W."/>
            <person name="Du L."/>
            <person name="Sun Y."/>
            <person name="Zhan W."/>
            <person name="Jiang J."/>
            <person name="Wang Q."/>
            <person name="Zhang B."/>
            <person name="Ji P."/>
            <person name="Sakyi L.B."/>
            <person name="Cui X."/>
            <person name="Yuan T."/>
            <person name="Jiang B."/>
            <person name="Yang W."/>
            <person name="Lam T.T.-Y."/>
            <person name="Chang Q."/>
            <person name="Ding S."/>
            <person name="Wang X."/>
            <person name="Zhu J."/>
            <person name="Ruan X."/>
            <person name="Zhao L."/>
            <person name="Wei J."/>
            <person name="Que T."/>
            <person name="Du C."/>
            <person name="Cheng J."/>
            <person name="Dai P."/>
            <person name="Han X."/>
            <person name="Huang E."/>
            <person name="Gao Y."/>
            <person name="Liu J."/>
            <person name="Shao H."/>
            <person name="Ye R."/>
            <person name="Li L."/>
            <person name="Wei W."/>
            <person name="Wang X."/>
            <person name="Wang C."/>
            <person name="Yang T."/>
            <person name="Huo Q."/>
            <person name="Li W."/>
            <person name="Guo W."/>
            <person name="Chen H."/>
            <person name="Zhou L."/>
            <person name="Ni X."/>
            <person name="Tian J."/>
            <person name="Zhou Y."/>
            <person name="Sheng Y."/>
            <person name="Liu T."/>
            <person name="Pan Y."/>
            <person name="Xia L."/>
            <person name="Li J."/>
            <person name="Zhao F."/>
            <person name="Cao W."/>
        </authorList>
    </citation>
    <scope>NUCLEOTIDE SEQUENCE</scope>
    <source>
        <strain evidence="1">Dsil-2018</strain>
    </source>
</reference>
<name>A0ACB8CXJ8_DERSI</name>
<sequence length="102" mass="11856">MRPWTRIGVDLFEYAGNSHKVTYDAFSHFPDVETFGQTRAEGISALNSMLAMRGIPVEVHSDTGLQFFSQLFQRFADKYNFKHTTSSPHFPRSNWFDENVYK</sequence>